<protein>
    <recommendedName>
        <fullName evidence="3">WXG100 family type VII secretion target</fullName>
    </recommendedName>
</protein>
<gene>
    <name evidence="1" type="ORF">RM698_09475</name>
</gene>
<keyword evidence="2" id="KW-1185">Reference proteome</keyword>
<dbReference type="RefSeq" id="WP_010263614.1">
    <property type="nucleotide sequence ID" value="NZ_JAVRET010000016.1"/>
</dbReference>
<evidence type="ECO:0008006" key="3">
    <source>
        <dbReference type="Google" id="ProtNLM"/>
    </source>
</evidence>
<comment type="caution">
    <text evidence="1">The sequence shown here is derived from an EMBL/GenBank/DDBJ whole genome shotgun (WGS) entry which is preliminary data.</text>
</comment>
<name>A0ABU2QYW2_9ACTN</name>
<dbReference type="EMBL" id="JAVRET010000016">
    <property type="protein sequence ID" value="MDT0409282.1"/>
    <property type="molecule type" value="Genomic_DNA"/>
</dbReference>
<reference evidence="2" key="1">
    <citation type="submission" date="2023-07" db="EMBL/GenBank/DDBJ databases">
        <title>30 novel species of actinomycetes from the DSMZ collection.</title>
        <authorList>
            <person name="Nouioui I."/>
        </authorList>
    </citation>
    <scope>NUCLEOTIDE SEQUENCE [LARGE SCALE GENOMIC DNA]</scope>
    <source>
        <strain evidence="2">DSM 41979</strain>
    </source>
</reference>
<accession>A0ABU2QYW2</accession>
<sequence>MGFSGINPDKLAKTISSLDSDQKELRGSVSWIKSSFGQYGIDTDPLVQLGGIASWAEDQLPGLRRRLHLSIAEHTQYGVKGYVRIDEAKVGAAKQSVADGKKAGEKWKDQIEKGDISPEVFATLTANSADADYLKGFYDALGPQALSMLSLSMGDHMNERYKDDPKQREEDRKVLADTFGTYTRVAFEGKTAKQKQKAWNDWFSEGAIGPRDVFRPDLLIPLLPGGKQDKDFLVALGDRVVDSKGKNHTSEIEWMGQSGLNAGEWGKDAYTQLFSAIGADNQASGEWMDHNRDWVNTSLYHTGPWQVDQPKERGQAFLKLLNGATVSLRDENPRLAEKNTAFLLYENAQHRKGDLKSVHPIDGTAQLYTNIITEYWKDLEMSVTSPVSNSLWSGDKKWDYASFLKAQDGSRPGIEVSQDLWSEMLVEAGRDPKGAGVIGGLFQAYDQQMIRGENNTHQDGTTDDAVRYLSARKGLMQHFYYENMRTSSKELDMDLDKWVEDTNAFRDGLIDNAVGAAAGGMGGAGLAGVKGAVIGTAYSTAQDLLTGWIKDGVHVDKSDAPGELRKQIKDVKAAEIDSSWQASYQDQANDLLRKGEKWDAHLPHDVRIAGTEGMTDAEREEMGLDTSRQGDPHKYIGSDPAKNFLQADGTVKDVDKMTPSQRQAYGDWLTDPAVVAKVYEPFADGRNAWDWPGQTADGGDDE</sequence>
<evidence type="ECO:0000313" key="2">
    <source>
        <dbReference type="Proteomes" id="UP001183610"/>
    </source>
</evidence>
<evidence type="ECO:0000313" key="1">
    <source>
        <dbReference type="EMBL" id="MDT0409282.1"/>
    </source>
</evidence>
<dbReference type="Proteomes" id="UP001183610">
    <property type="component" value="Unassembled WGS sequence"/>
</dbReference>
<proteinExistence type="predicted"/>
<organism evidence="1 2">
    <name type="scientific">Streptomyces evansiae</name>
    <dbReference type="NCBI Taxonomy" id="3075535"/>
    <lineage>
        <taxon>Bacteria</taxon>
        <taxon>Bacillati</taxon>
        <taxon>Actinomycetota</taxon>
        <taxon>Actinomycetes</taxon>
        <taxon>Kitasatosporales</taxon>
        <taxon>Streptomycetaceae</taxon>
        <taxon>Streptomyces</taxon>
    </lineage>
</organism>